<comment type="caution">
    <text evidence="3">The sequence shown here is derived from an EMBL/GenBank/DDBJ whole genome shotgun (WGS) entry which is preliminary data.</text>
</comment>
<dbReference type="InterPro" id="IPR008991">
    <property type="entry name" value="Translation_prot_SH3-like_sf"/>
</dbReference>
<evidence type="ECO:0000256" key="1">
    <source>
        <dbReference type="ARBA" id="ARBA00023163"/>
    </source>
</evidence>
<evidence type="ECO:0000259" key="2">
    <source>
        <dbReference type="Pfam" id="PF02357"/>
    </source>
</evidence>
<dbReference type="EMBL" id="JACLYZ010000030">
    <property type="protein sequence ID" value="MBM6735928.1"/>
    <property type="molecule type" value="Genomic_DNA"/>
</dbReference>
<dbReference type="RefSeq" id="WP_205096130.1">
    <property type="nucleotide sequence ID" value="NZ_CAWVFH010000002.1"/>
</dbReference>
<keyword evidence="1" id="KW-0804">Transcription</keyword>
<reference evidence="3 4" key="1">
    <citation type="journal article" date="2021" name="Sci. Rep.">
        <title>The distribution of antibiotic resistance genes in chicken gut microbiota commensals.</title>
        <authorList>
            <person name="Juricova H."/>
            <person name="Matiasovicova J."/>
            <person name="Kubasova T."/>
            <person name="Cejkova D."/>
            <person name="Rychlik I."/>
        </authorList>
    </citation>
    <scope>NUCLEOTIDE SEQUENCE [LARGE SCALE GENOMIC DNA]</scope>
    <source>
        <strain evidence="3 4">An772</strain>
    </source>
</reference>
<evidence type="ECO:0000313" key="3">
    <source>
        <dbReference type="EMBL" id="MBM6735928.1"/>
    </source>
</evidence>
<evidence type="ECO:0000313" key="4">
    <source>
        <dbReference type="Proteomes" id="UP000766986"/>
    </source>
</evidence>
<gene>
    <name evidence="3" type="ORF">H7U35_11975</name>
</gene>
<feature type="domain" description="NusG-like N-terminal" evidence="2">
    <location>
        <begin position="12"/>
        <end position="108"/>
    </location>
</feature>
<keyword evidence="4" id="KW-1185">Reference proteome</keyword>
<dbReference type="Proteomes" id="UP000766986">
    <property type="component" value="Unassembled WGS sequence"/>
</dbReference>
<name>A0ABS2E2T6_9BACT</name>
<dbReference type="CDD" id="cd09895">
    <property type="entry name" value="NGN_SP_UpxY"/>
    <property type="match status" value="1"/>
</dbReference>
<accession>A0ABS2E2T6</accession>
<dbReference type="Pfam" id="PF02357">
    <property type="entry name" value="NusG"/>
    <property type="match status" value="1"/>
</dbReference>
<proteinExistence type="predicted"/>
<dbReference type="SUPFAM" id="SSF82679">
    <property type="entry name" value="N-utilization substance G protein NusG, N-terminal domain"/>
    <property type="match status" value="1"/>
</dbReference>
<dbReference type="NCBIfam" id="NF033644">
    <property type="entry name" value="antiterm_UpxY"/>
    <property type="match status" value="1"/>
</dbReference>
<dbReference type="Gene3D" id="3.30.70.940">
    <property type="entry name" value="NusG, N-terminal domain"/>
    <property type="match status" value="1"/>
</dbReference>
<dbReference type="SUPFAM" id="SSF50104">
    <property type="entry name" value="Translation proteins SH3-like domain"/>
    <property type="match status" value="1"/>
</dbReference>
<dbReference type="InterPro" id="IPR036735">
    <property type="entry name" value="NGN_dom_sf"/>
</dbReference>
<organism evidence="3 4">
    <name type="scientific">Mediterranea massiliensis</name>
    <dbReference type="NCBI Taxonomy" id="1841865"/>
    <lineage>
        <taxon>Bacteria</taxon>
        <taxon>Pseudomonadati</taxon>
        <taxon>Bacteroidota</taxon>
        <taxon>Bacteroidia</taxon>
        <taxon>Bacteroidales</taxon>
        <taxon>Bacteroidaceae</taxon>
        <taxon>Mediterranea</taxon>
    </lineage>
</organism>
<protein>
    <submittedName>
        <fullName evidence="3">UpxY family transcription antiterminator</fullName>
    </submittedName>
</protein>
<dbReference type="InterPro" id="IPR006645">
    <property type="entry name" value="NGN-like_dom"/>
</dbReference>
<sequence>MDALQTTVVPRHWYALRVTYSRELALKKWLDGKHIDTFIPMRYEYRMLGERKVRKLMPAVHNLVFVCVTRRQLTDIHDHPELPVPVRYILDRETRRPVVIPDNQMRNFIAVAGNYEETLLYFDPSELNLPKGTRVRITGGVFEGVEGEFVRVRHDRRVVVAIEGIMAVATTFIPPSMIEPVEEEH</sequence>